<reference evidence="1" key="1">
    <citation type="submission" date="2021-10" db="EMBL/GenBank/DDBJ databases">
        <title>The diversity and Nitrogen Metabolism of Culturable Nitrate-Utilizing Bacteria Within the Oxygen Minimum Zone of the Changjiang (Yangtze River)Estuary.</title>
        <authorList>
            <person name="Zhang D."/>
            <person name="Zheng J."/>
            <person name="Liu S."/>
            <person name="He W."/>
        </authorList>
    </citation>
    <scope>NUCLEOTIDE SEQUENCE</scope>
    <source>
        <strain evidence="1">FXH-223</strain>
    </source>
</reference>
<accession>A0A9Q3UKV5</accession>
<dbReference type="InterPro" id="IPR010813">
    <property type="entry name" value="DUF1413"/>
</dbReference>
<dbReference type="Pfam" id="PF07205">
    <property type="entry name" value="DUF1413"/>
    <property type="match status" value="1"/>
</dbReference>
<keyword evidence="2" id="KW-1185">Reference proteome</keyword>
<evidence type="ECO:0000313" key="2">
    <source>
        <dbReference type="Proteomes" id="UP001108027"/>
    </source>
</evidence>
<organism evidence="1 2">
    <name type="scientific">Alloalcanivorax marinus</name>
    <dbReference type="NCBI Taxonomy" id="1177169"/>
    <lineage>
        <taxon>Bacteria</taxon>
        <taxon>Pseudomonadati</taxon>
        <taxon>Pseudomonadota</taxon>
        <taxon>Gammaproteobacteria</taxon>
        <taxon>Oceanospirillales</taxon>
        <taxon>Alcanivoracaceae</taxon>
        <taxon>Alloalcanivorax</taxon>
    </lineage>
</organism>
<gene>
    <name evidence="1" type="ORF">LL252_10985</name>
</gene>
<comment type="caution">
    <text evidence="1">The sequence shown here is derived from an EMBL/GenBank/DDBJ whole genome shotgun (WGS) entry which is preliminary data.</text>
</comment>
<sequence>MDDALQLRLEKALKKHPPGEFHFPQLYGAGWDQLYIGDKVKLGNAFLRLVRLGRFPGVEDTGKKKGGGRVYRKTGR</sequence>
<name>A0A9Q3UKV5_9GAMM</name>
<dbReference type="RefSeq" id="WP_228234042.1">
    <property type="nucleotide sequence ID" value="NZ_JAJGNA010000012.1"/>
</dbReference>
<protein>
    <submittedName>
        <fullName evidence="1">Single-stranded DNA-binding protein</fullName>
    </submittedName>
</protein>
<dbReference type="GO" id="GO:0003677">
    <property type="term" value="F:DNA binding"/>
    <property type="evidence" value="ECO:0007669"/>
    <property type="project" value="UniProtKB-KW"/>
</dbReference>
<dbReference type="Proteomes" id="UP001108027">
    <property type="component" value="Unassembled WGS sequence"/>
</dbReference>
<keyword evidence="1" id="KW-0238">DNA-binding</keyword>
<dbReference type="AlphaFoldDB" id="A0A9Q3UKV5"/>
<dbReference type="EMBL" id="JAJGNA010000012">
    <property type="protein sequence ID" value="MCC4309096.1"/>
    <property type="molecule type" value="Genomic_DNA"/>
</dbReference>
<proteinExistence type="predicted"/>
<evidence type="ECO:0000313" key="1">
    <source>
        <dbReference type="EMBL" id="MCC4309096.1"/>
    </source>
</evidence>